<evidence type="ECO:0000256" key="9">
    <source>
        <dbReference type="ARBA" id="ARBA00023049"/>
    </source>
</evidence>
<protein>
    <recommendedName>
        <fullName evidence="10">Peptide hydrolase</fullName>
        <ecNumber evidence="10">3.4.-.-</ecNumber>
    </recommendedName>
</protein>
<accession>A0A8K0SLF1</accession>
<dbReference type="InterPro" id="IPR036116">
    <property type="entry name" value="FN3_sf"/>
</dbReference>
<dbReference type="EC" id="3.4.-.-" evidence="10"/>
<dbReference type="InterPro" id="IPR007484">
    <property type="entry name" value="Peptidase_M28"/>
</dbReference>
<evidence type="ECO:0000313" key="13">
    <source>
        <dbReference type="EMBL" id="KAH7311609.1"/>
    </source>
</evidence>
<evidence type="ECO:0000256" key="11">
    <source>
        <dbReference type="SAM" id="MobiDB-lite"/>
    </source>
</evidence>
<dbReference type="EMBL" id="JAGPNK010000011">
    <property type="protein sequence ID" value="KAH7311609.1"/>
    <property type="molecule type" value="Genomic_DNA"/>
</dbReference>
<gene>
    <name evidence="13" type="ORF">B0I35DRAFT_481562</name>
</gene>
<evidence type="ECO:0000256" key="5">
    <source>
        <dbReference type="ARBA" id="ARBA00022670"/>
    </source>
</evidence>
<feature type="domain" description="Fibronectin type-III" evidence="12">
    <location>
        <begin position="407"/>
        <end position="492"/>
    </location>
</feature>
<keyword evidence="5 10" id="KW-0645">Protease</keyword>
<keyword evidence="4" id="KW-0964">Secreted</keyword>
<evidence type="ECO:0000256" key="8">
    <source>
        <dbReference type="ARBA" id="ARBA00022833"/>
    </source>
</evidence>
<dbReference type="CDD" id="cd00063">
    <property type="entry name" value="FN3"/>
    <property type="match status" value="1"/>
</dbReference>
<keyword evidence="8 10" id="KW-0862">Zinc</keyword>
<evidence type="ECO:0000256" key="2">
    <source>
        <dbReference type="ARBA" id="ARBA00004613"/>
    </source>
</evidence>
<dbReference type="Gene3D" id="3.40.630.10">
    <property type="entry name" value="Zn peptidases"/>
    <property type="match status" value="1"/>
</dbReference>
<comment type="caution">
    <text evidence="13">The sequence shown here is derived from an EMBL/GenBank/DDBJ whole genome shotgun (WGS) entry which is preliminary data.</text>
</comment>
<sequence length="492" mass="53527">MSAKLLLSLVTATVVNGAAFSLRSVDNATCPNDFPPAIGANNCIYSSCANANWPPPGPGEVVGSLLEPQLPDAELQAALAEVSAERIQQTIAKLVSFGSRHTLSEQNSTTRGIGAARAWIASEYRRYAEEAGSNMQVETPGYLQEPRTRVPVPTWISNVQATLVGETDPDRHYVTLGHYDTRVSDVLNWWDDQPGANDDASGVAVAMEIARIMCKRKHAATLVFAAAAGEEQGLLGAQFMAQTYRNASVNVDGMINVDLVGSSTGSRGEKEPYTVRLFSQGPPLTESAGDTSTRLTIGGENDSPSRNLGRFITEVAANKYTEMNINLIYRLDRFGRGGDHRPFLEAGYSAVRFVEANENFDHQHQDIRVENGKQYGDLEEFLDYEYIARVAKVDMAALWSLANAPAKVQNVRVDRSVADNDTRLRWAGSSYSGLQGYEVVWRPTNAPQWTHSAYVGDVTQATINLSIDNVIFGVRAVGTNGYKSPATIPFPA</sequence>
<dbReference type="AlphaFoldDB" id="A0A8K0SLF1"/>
<dbReference type="InterPro" id="IPR045175">
    <property type="entry name" value="M28_fam"/>
</dbReference>
<dbReference type="SUPFAM" id="SSF53187">
    <property type="entry name" value="Zn-dependent exopeptidases"/>
    <property type="match status" value="1"/>
</dbReference>
<dbReference type="GO" id="GO:0005576">
    <property type="term" value="C:extracellular region"/>
    <property type="evidence" value="ECO:0007669"/>
    <property type="project" value="UniProtKB-SubCell"/>
</dbReference>
<evidence type="ECO:0000256" key="4">
    <source>
        <dbReference type="ARBA" id="ARBA00022525"/>
    </source>
</evidence>
<dbReference type="PANTHER" id="PTHR12147">
    <property type="entry name" value="METALLOPEPTIDASE M28 FAMILY MEMBER"/>
    <property type="match status" value="1"/>
</dbReference>
<dbReference type="SUPFAM" id="SSF49265">
    <property type="entry name" value="Fibronectin type III"/>
    <property type="match status" value="1"/>
</dbReference>
<keyword evidence="9" id="KW-0482">Metalloprotease</keyword>
<dbReference type="Pfam" id="PF04389">
    <property type="entry name" value="Peptidase_M28"/>
    <property type="match status" value="1"/>
</dbReference>
<dbReference type="PROSITE" id="PS50853">
    <property type="entry name" value="FN3"/>
    <property type="match status" value="1"/>
</dbReference>
<evidence type="ECO:0000256" key="7">
    <source>
        <dbReference type="ARBA" id="ARBA00022801"/>
    </source>
</evidence>
<comment type="cofactor">
    <cofactor evidence="1">
        <name>Zn(2+)</name>
        <dbReference type="ChEBI" id="CHEBI:29105"/>
    </cofactor>
</comment>
<comment type="similarity">
    <text evidence="3">Belongs to the peptidase M28 family. M28B subfamily.</text>
</comment>
<comment type="subcellular location">
    <subcellularLocation>
        <location evidence="2">Secreted</location>
    </subcellularLocation>
</comment>
<keyword evidence="6 10" id="KW-0479">Metal-binding</keyword>
<keyword evidence="14" id="KW-1185">Reference proteome</keyword>
<keyword evidence="10" id="KW-0732">Signal</keyword>
<dbReference type="GO" id="GO:0046872">
    <property type="term" value="F:metal ion binding"/>
    <property type="evidence" value="ECO:0007669"/>
    <property type="project" value="UniProtKB-KW"/>
</dbReference>
<organism evidence="13 14">
    <name type="scientific">Stachybotrys elegans</name>
    <dbReference type="NCBI Taxonomy" id="80388"/>
    <lineage>
        <taxon>Eukaryota</taxon>
        <taxon>Fungi</taxon>
        <taxon>Dikarya</taxon>
        <taxon>Ascomycota</taxon>
        <taxon>Pezizomycotina</taxon>
        <taxon>Sordariomycetes</taxon>
        <taxon>Hypocreomycetidae</taxon>
        <taxon>Hypocreales</taxon>
        <taxon>Stachybotryaceae</taxon>
        <taxon>Stachybotrys</taxon>
    </lineage>
</organism>
<evidence type="ECO:0000259" key="12">
    <source>
        <dbReference type="PROSITE" id="PS50853"/>
    </source>
</evidence>
<evidence type="ECO:0000313" key="14">
    <source>
        <dbReference type="Proteomes" id="UP000813444"/>
    </source>
</evidence>
<dbReference type="InterPro" id="IPR003961">
    <property type="entry name" value="FN3_dom"/>
</dbReference>
<proteinExistence type="inferred from homology"/>
<dbReference type="OrthoDB" id="10013407at2759"/>
<dbReference type="PANTHER" id="PTHR12147:SF26">
    <property type="entry name" value="PEPTIDASE M28 DOMAIN-CONTAINING PROTEIN"/>
    <property type="match status" value="1"/>
</dbReference>
<evidence type="ECO:0000256" key="1">
    <source>
        <dbReference type="ARBA" id="ARBA00001947"/>
    </source>
</evidence>
<feature type="chain" id="PRO_5035489321" description="Peptide hydrolase" evidence="10">
    <location>
        <begin position="18"/>
        <end position="492"/>
    </location>
</feature>
<evidence type="ECO:0000256" key="6">
    <source>
        <dbReference type="ARBA" id="ARBA00022723"/>
    </source>
</evidence>
<name>A0A8K0SLF1_9HYPO</name>
<dbReference type="GO" id="GO:0008235">
    <property type="term" value="F:metalloexopeptidase activity"/>
    <property type="evidence" value="ECO:0007669"/>
    <property type="project" value="InterPro"/>
</dbReference>
<keyword evidence="7 10" id="KW-0378">Hydrolase</keyword>
<feature type="region of interest" description="Disordered" evidence="11">
    <location>
        <begin position="279"/>
        <end position="300"/>
    </location>
</feature>
<feature type="signal peptide" evidence="10">
    <location>
        <begin position="1"/>
        <end position="17"/>
    </location>
</feature>
<evidence type="ECO:0000256" key="10">
    <source>
        <dbReference type="RuleBase" id="RU361240"/>
    </source>
</evidence>
<dbReference type="GO" id="GO:0006508">
    <property type="term" value="P:proteolysis"/>
    <property type="evidence" value="ECO:0007669"/>
    <property type="project" value="UniProtKB-KW"/>
</dbReference>
<evidence type="ECO:0000256" key="3">
    <source>
        <dbReference type="ARBA" id="ARBA00005634"/>
    </source>
</evidence>
<reference evidence="13" key="1">
    <citation type="journal article" date="2021" name="Nat. Commun.">
        <title>Genetic determinants of endophytism in the Arabidopsis root mycobiome.</title>
        <authorList>
            <person name="Mesny F."/>
            <person name="Miyauchi S."/>
            <person name="Thiergart T."/>
            <person name="Pickel B."/>
            <person name="Atanasova L."/>
            <person name="Karlsson M."/>
            <person name="Huettel B."/>
            <person name="Barry K.W."/>
            <person name="Haridas S."/>
            <person name="Chen C."/>
            <person name="Bauer D."/>
            <person name="Andreopoulos W."/>
            <person name="Pangilinan J."/>
            <person name="LaButti K."/>
            <person name="Riley R."/>
            <person name="Lipzen A."/>
            <person name="Clum A."/>
            <person name="Drula E."/>
            <person name="Henrissat B."/>
            <person name="Kohler A."/>
            <person name="Grigoriev I.V."/>
            <person name="Martin F.M."/>
            <person name="Hacquard S."/>
        </authorList>
    </citation>
    <scope>NUCLEOTIDE SEQUENCE</scope>
    <source>
        <strain evidence="13">MPI-CAGE-CH-0235</strain>
    </source>
</reference>
<dbReference type="Proteomes" id="UP000813444">
    <property type="component" value="Unassembled WGS sequence"/>
</dbReference>